<feature type="transmembrane region" description="Helical" evidence="1">
    <location>
        <begin position="21"/>
        <end position="40"/>
    </location>
</feature>
<feature type="transmembrane region" description="Helical" evidence="1">
    <location>
        <begin position="60"/>
        <end position="88"/>
    </location>
</feature>
<dbReference type="Proteomes" id="UP000286268">
    <property type="component" value="Chromosome"/>
</dbReference>
<dbReference type="AlphaFoldDB" id="A0A410DPP6"/>
<keyword evidence="1" id="KW-1133">Transmembrane helix</keyword>
<accession>A0A410DPP6</accession>
<keyword evidence="1" id="KW-0812">Transmembrane</keyword>
<keyword evidence="1" id="KW-0472">Membrane</keyword>
<evidence type="ECO:0000256" key="1">
    <source>
        <dbReference type="SAM" id="Phobius"/>
    </source>
</evidence>
<keyword evidence="3" id="KW-1185">Reference proteome</keyword>
<dbReference type="EMBL" id="CP025746">
    <property type="protein sequence ID" value="QAA31021.1"/>
    <property type="molecule type" value="Genomic_DNA"/>
</dbReference>
<evidence type="ECO:0008006" key="4">
    <source>
        <dbReference type="Google" id="ProtNLM"/>
    </source>
</evidence>
<organism evidence="2 3">
    <name type="scientific">Clostridium manihotivorum</name>
    <dbReference type="NCBI Taxonomy" id="2320868"/>
    <lineage>
        <taxon>Bacteria</taxon>
        <taxon>Bacillati</taxon>
        <taxon>Bacillota</taxon>
        <taxon>Clostridia</taxon>
        <taxon>Eubacteriales</taxon>
        <taxon>Clostridiaceae</taxon>
        <taxon>Clostridium</taxon>
    </lineage>
</organism>
<dbReference type="KEGG" id="cmah:C1I91_04735"/>
<evidence type="ECO:0000313" key="2">
    <source>
        <dbReference type="EMBL" id="QAA31021.1"/>
    </source>
</evidence>
<proteinExistence type="predicted"/>
<sequence length="287" mass="33186">MNKKLKVIHSLIKVQLKTERLVNHLMYTMIFFIFISYILINNLITETYKLEISINIWDGIFSIITQPSFILFIYLPVFLLATSVLISRNNFSKYLIVRCSKKSWIASRILCQLIINFTFSLCYFLFVTILSAVNFDISPKWSDTIMDSQSISMLSTKLYPNNFVLVMTPYKALIFSFFGVFLSMCIITLLRDLFMEFVQNIIVANIMTITYIVANFVLFAFPLKNLVGTIFAYISLYNVSMIWCHKFSSVALSAIPLNMGLLSGFMFISAIIVFRLIFSRRMVIAND</sequence>
<name>A0A410DPP6_9CLOT</name>
<feature type="transmembrane region" description="Helical" evidence="1">
    <location>
        <begin position="202"/>
        <end position="221"/>
    </location>
</feature>
<feature type="transmembrane region" description="Helical" evidence="1">
    <location>
        <begin position="109"/>
        <end position="133"/>
    </location>
</feature>
<reference evidence="2 3" key="1">
    <citation type="submission" date="2018-01" db="EMBL/GenBank/DDBJ databases">
        <title>Genome Sequencing and Assembly of Anaerobacter polyendosporus strain CT4.</title>
        <authorList>
            <person name="Tachaapaikoon C."/>
            <person name="Sutheeworapong S."/>
            <person name="Jenjaroenpun P."/>
            <person name="Wongsurawat T."/>
            <person name="Nookeaw I."/>
            <person name="Cheawchanlertfa P."/>
            <person name="Kosugi A."/>
            <person name="Cheevadhanarak S."/>
            <person name="Ratanakhanokchai K."/>
        </authorList>
    </citation>
    <scope>NUCLEOTIDE SEQUENCE [LARGE SCALE GENOMIC DNA]</scope>
    <source>
        <strain evidence="2 3">CT4</strain>
    </source>
</reference>
<protein>
    <recommendedName>
        <fullName evidence="4">ABC-2 family transporter protein</fullName>
    </recommendedName>
</protein>
<feature type="transmembrane region" description="Helical" evidence="1">
    <location>
        <begin position="172"/>
        <end position="190"/>
    </location>
</feature>
<feature type="transmembrane region" description="Helical" evidence="1">
    <location>
        <begin position="257"/>
        <end position="278"/>
    </location>
</feature>
<evidence type="ECO:0000313" key="3">
    <source>
        <dbReference type="Proteomes" id="UP000286268"/>
    </source>
</evidence>
<gene>
    <name evidence="2" type="ORF">C1I91_04735</name>
</gene>